<keyword evidence="7" id="KW-0663">Pyridoxal phosphate</keyword>
<keyword evidence="8" id="KW-0408">Iron</keyword>
<protein>
    <recommendedName>
        <fullName evidence="4">cysteine desulfurase</fullName>
        <ecNumber evidence="4">2.8.1.7</ecNumber>
    </recommendedName>
</protein>
<evidence type="ECO:0000256" key="2">
    <source>
        <dbReference type="ARBA" id="ARBA00003120"/>
    </source>
</evidence>
<evidence type="ECO:0000256" key="1">
    <source>
        <dbReference type="ARBA" id="ARBA00001933"/>
    </source>
</evidence>
<keyword evidence="6" id="KW-0479">Metal-binding</keyword>
<dbReference type="RefSeq" id="WP_237380740.1">
    <property type="nucleotide sequence ID" value="NZ_CP071793.1"/>
</dbReference>
<evidence type="ECO:0000256" key="4">
    <source>
        <dbReference type="ARBA" id="ARBA00012239"/>
    </source>
</evidence>
<dbReference type="AlphaFoldDB" id="A0A8A4TNT9"/>
<evidence type="ECO:0000256" key="5">
    <source>
        <dbReference type="ARBA" id="ARBA00022679"/>
    </source>
</evidence>
<keyword evidence="14" id="KW-1185">Reference proteome</keyword>
<comment type="cofactor">
    <cofactor evidence="1 11">
        <name>pyridoxal 5'-phosphate</name>
        <dbReference type="ChEBI" id="CHEBI:597326"/>
    </cofactor>
</comment>
<dbReference type="InterPro" id="IPR016454">
    <property type="entry name" value="Cysteine_dSase"/>
</dbReference>
<dbReference type="InterPro" id="IPR020578">
    <property type="entry name" value="Aminotrans_V_PyrdxlP_BS"/>
</dbReference>
<reference evidence="13" key="1">
    <citation type="submission" date="2021-03" db="EMBL/GenBank/DDBJ databases">
        <title>Acanthopleuribacteraceae sp. M133.</title>
        <authorList>
            <person name="Wang G."/>
        </authorList>
    </citation>
    <scope>NUCLEOTIDE SEQUENCE</scope>
    <source>
        <strain evidence="13">M133</strain>
    </source>
</reference>
<dbReference type="PIRSF" id="PIRSF005572">
    <property type="entry name" value="NifS"/>
    <property type="match status" value="1"/>
</dbReference>
<organism evidence="13 14">
    <name type="scientific">Sulfidibacter corallicola</name>
    <dbReference type="NCBI Taxonomy" id="2818388"/>
    <lineage>
        <taxon>Bacteria</taxon>
        <taxon>Pseudomonadati</taxon>
        <taxon>Acidobacteriota</taxon>
        <taxon>Holophagae</taxon>
        <taxon>Acanthopleuribacterales</taxon>
        <taxon>Acanthopleuribacteraceae</taxon>
        <taxon>Sulfidibacter</taxon>
    </lineage>
</organism>
<proteinExistence type="inferred from homology"/>
<dbReference type="Proteomes" id="UP000663929">
    <property type="component" value="Chromosome"/>
</dbReference>
<evidence type="ECO:0000256" key="9">
    <source>
        <dbReference type="ARBA" id="ARBA00023014"/>
    </source>
</evidence>
<name>A0A8A4TNT9_SULCO</name>
<dbReference type="KEGG" id="scor:J3U87_34695"/>
<dbReference type="InterPro" id="IPR015424">
    <property type="entry name" value="PyrdxlP-dep_Trfase"/>
</dbReference>
<keyword evidence="5" id="KW-0808">Transferase</keyword>
<gene>
    <name evidence="13" type="ORF">J3U87_34695</name>
</gene>
<dbReference type="GO" id="GO:0031071">
    <property type="term" value="F:cysteine desulfurase activity"/>
    <property type="evidence" value="ECO:0007669"/>
    <property type="project" value="UniProtKB-EC"/>
</dbReference>
<dbReference type="PANTHER" id="PTHR11601:SF34">
    <property type="entry name" value="CYSTEINE DESULFURASE"/>
    <property type="match status" value="1"/>
</dbReference>
<evidence type="ECO:0000256" key="8">
    <source>
        <dbReference type="ARBA" id="ARBA00023004"/>
    </source>
</evidence>
<dbReference type="Gene3D" id="3.90.1150.10">
    <property type="entry name" value="Aspartate Aminotransferase, domain 1"/>
    <property type="match status" value="1"/>
</dbReference>
<accession>A0A8A4TNT9</accession>
<comment type="catalytic activity">
    <reaction evidence="10">
        <text>(sulfur carrier)-H + L-cysteine = (sulfur carrier)-SH + L-alanine</text>
        <dbReference type="Rhea" id="RHEA:43892"/>
        <dbReference type="Rhea" id="RHEA-COMP:14737"/>
        <dbReference type="Rhea" id="RHEA-COMP:14739"/>
        <dbReference type="ChEBI" id="CHEBI:29917"/>
        <dbReference type="ChEBI" id="CHEBI:35235"/>
        <dbReference type="ChEBI" id="CHEBI:57972"/>
        <dbReference type="ChEBI" id="CHEBI:64428"/>
        <dbReference type="EC" id="2.8.1.7"/>
    </reaction>
</comment>
<dbReference type="SUPFAM" id="SSF53383">
    <property type="entry name" value="PLP-dependent transferases"/>
    <property type="match status" value="1"/>
</dbReference>
<evidence type="ECO:0000259" key="12">
    <source>
        <dbReference type="Pfam" id="PF00266"/>
    </source>
</evidence>
<dbReference type="Pfam" id="PF00266">
    <property type="entry name" value="Aminotran_5"/>
    <property type="match status" value="1"/>
</dbReference>
<dbReference type="FunFam" id="3.40.640.10:FF:000084">
    <property type="entry name" value="IscS-like cysteine desulfurase"/>
    <property type="match status" value="1"/>
</dbReference>
<dbReference type="InterPro" id="IPR015422">
    <property type="entry name" value="PyrdxlP-dep_Trfase_small"/>
</dbReference>
<dbReference type="Gene3D" id="3.40.640.10">
    <property type="entry name" value="Type I PLP-dependent aspartate aminotransferase-like (Major domain)"/>
    <property type="match status" value="1"/>
</dbReference>
<dbReference type="GO" id="GO:0046872">
    <property type="term" value="F:metal ion binding"/>
    <property type="evidence" value="ECO:0007669"/>
    <property type="project" value="UniProtKB-KW"/>
</dbReference>
<keyword evidence="9" id="KW-0411">Iron-sulfur</keyword>
<feature type="domain" description="Aminotransferase class V" evidence="12">
    <location>
        <begin position="6"/>
        <end position="362"/>
    </location>
</feature>
<dbReference type="EMBL" id="CP071793">
    <property type="protein sequence ID" value="QTD50762.1"/>
    <property type="molecule type" value="Genomic_DNA"/>
</dbReference>
<dbReference type="InterPro" id="IPR015421">
    <property type="entry name" value="PyrdxlP-dep_Trfase_major"/>
</dbReference>
<comment type="similarity">
    <text evidence="3">Belongs to the class-V pyridoxal-phosphate-dependent aminotransferase family. NifS/IscS subfamily.</text>
</comment>
<evidence type="ECO:0000313" key="14">
    <source>
        <dbReference type="Proteomes" id="UP000663929"/>
    </source>
</evidence>
<evidence type="ECO:0000256" key="7">
    <source>
        <dbReference type="ARBA" id="ARBA00022898"/>
    </source>
</evidence>
<evidence type="ECO:0000256" key="6">
    <source>
        <dbReference type="ARBA" id="ARBA00022723"/>
    </source>
</evidence>
<evidence type="ECO:0000256" key="11">
    <source>
        <dbReference type="RuleBase" id="RU004504"/>
    </source>
</evidence>
<dbReference type="GO" id="GO:0051536">
    <property type="term" value="F:iron-sulfur cluster binding"/>
    <property type="evidence" value="ECO:0007669"/>
    <property type="project" value="UniProtKB-KW"/>
</dbReference>
<evidence type="ECO:0000256" key="3">
    <source>
        <dbReference type="ARBA" id="ARBA00006490"/>
    </source>
</evidence>
<comment type="function">
    <text evidence="2">Catalyzes the removal of elemental sulfur atoms from cysteine to produce alanine. Seems to participate in the biosynthesis of the nitrogenase metalloclusters by providing the inorganic sulfur required for the Fe-S core formation.</text>
</comment>
<dbReference type="PROSITE" id="PS00595">
    <property type="entry name" value="AA_TRANSFER_CLASS_5"/>
    <property type="match status" value="1"/>
</dbReference>
<dbReference type="InterPro" id="IPR000192">
    <property type="entry name" value="Aminotrans_V_dom"/>
</dbReference>
<sequence length="380" mass="40841">MSLELYLDYNGSTPVHPEVLDTFTAFVAGSYGNTAAAHHEGRRARRILDTAKAEIALAIGAKPEEIWITSGGTESNNWALTGIARQYGRGGHLITTAVEHRSVLKSAEFLVEDGWSVSYLQVDEQGRIDPGQLDHLFQANTCLVSVMLANNETGTIQPVAEVAHFCRARRIPFHVDAVAALGKMPIDVNDIPCDLLSLSAHKMYAPKGTGILYVREGLPIQPLIQGCGQQAGWRGGTVNVEGVVALAKSFALMKAGIYGSKEHIEDLREQMIDGLRRLAPDLRINGNAPRLANTISVTFPGRRAMDLLQALNGHGVSVSSGSAATNAAPSHVLTAMGFSEEQARSTLRLTLGAFSTREGIDRILEAFATVLQKVAVQDPV</sequence>
<evidence type="ECO:0000313" key="13">
    <source>
        <dbReference type="EMBL" id="QTD50762.1"/>
    </source>
</evidence>
<evidence type="ECO:0000256" key="10">
    <source>
        <dbReference type="ARBA" id="ARBA00050776"/>
    </source>
</evidence>
<dbReference type="PANTHER" id="PTHR11601">
    <property type="entry name" value="CYSTEINE DESULFURYLASE FAMILY MEMBER"/>
    <property type="match status" value="1"/>
</dbReference>
<dbReference type="EC" id="2.8.1.7" evidence="4"/>